<evidence type="ECO:0000256" key="9">
    <source>
        <dbReference type="SAM" id="Phobius"/>
    </source>
</evidence>
<sequence>MNLIPRTLRGRLLTGITLLVSLGLAGSALAAYAMLSSFFESRAARQLTAIAARVDQSLSRQRDLRGVERALHLLDGDRVEAEFLDTGGKVAVRQSSDAFVRVLDAATIARLRGSPEKIMRLEAAGNPYRARYHRLDTTDGLPVEGVVIALSLRNDEDTLDRLARYEVVVTSVALLALVGLAVAVLRVGLRPLESMAVTATAIAQGDRTRRIPAGVPRTETGRLATALNHAFDEQHQAEERLRRFVADVSHELRTPLTTIGGWAELYFHNDLPAQTVTTAMSRIAEEAASMRNLVEELLLLARLDQQRPLETAPLSLVDLVEAIVSDARLIDPDRPITLSAPADDPLVIIGDVERLRRLVRNLLGNALQHTPSGTAIRVGLFAPSDDDAVPRVRLVVADEGPGIAPSLRPHLFERFSQGDPVRRQGSGLGLSIARAIAEAHQGTIELRTGSEFVVTLPANAGSA</sequence>
<comment type="caution">
    <text evidence="12">The sequence shown here is derived from an EMBL/GenBank/DDBJ whole genome shotgun (WGS) entry which is preliminary data.</text>
</comment>
<dbReference type="InterPro" id="IPR003661">
    <property type="entry name" value="HisK_dim/P_dom"/>
</dbReference>
<evidence type="ECO:0000256" key="8">
    <source>
        <dbReference type="ARBA" id="ARBA00023012"/>
    </source>
</evidence>
<organism evidence="12 13">
    <name type="scientific">Nonomuraea guangzhouensis</name>
    <dbReference type="NCBI Taxonomy" id="1291555"/>
    <lineage>
        <taxon>Bacteria</taxon>
        <taxon>Bacillati</taxon>
        <taxon>Actinomycetota</taxon>
        <taxon>Actinomycetes</taxon>
        <taxon>Streptosporangiales</taxon>
        <taxon>Streptosporangiaceae</taxon>
        <taxon>Nonomuraea</taxon>
    </lineage>
</organism>
<gene>
    <name evidence="12" type="ORF">ACFSJ0_28360</name>
</gene>
<dbReference type="SMART" id="SM00304">
    <property type="entry name" value="HAMP"/>
    <property type="match status" value="1"/>
</dbReference>
<dbReference type="Pfam" id="PF02518">
    <property type="entry name" value="HATPase_c"/>
    <property type="match status" value="1"/>
</dbReference>
<dbReference type="RefSeq" id="WP_219532436.1">
    <property type="nucleotide sequence ID" value="NZ_JAHKRM010000014.1"/>
</dbReference>
<accession>A0ABW4GE50</accession>
<keyword evidence="13" id="KW-1185">Reference proteome</keyword>
<dbReference type="PANTHER" id="PTHR45436">
    <property type="entry name" value="SENSOR HISTIDINE KINASE YKOH"/>
    <property type="match status" value="1"/>
</dbReference>
<keyword evidence="8" id="KW-0902">Two-component regulatory system</keyword>
<keyword evidence="3" id="KW-0597">Phosphoprotein</keyword>
<dbReference type="InterPro" id="IPR003594">
    <property type="entry name" value="HATPase_dom"/>
</dbReference>
<dbReference type="SMART" id="SM00387">
    <property type="entry name" value="HATPase_c"/>
    <property type="match status" value="1"/>
</dbReference>
<dbReference type="EMBL" id="JBHUCM010000020">
    <property type="protein sequence ID" value="MFD1541002.1"/>
    <property type="molecule type" value="Genomic_DNA"/>
</dbReference>
<dbReference type="InterPro" id="IPR003660">
    <property type="entry name" value="HAMP_dom"/>
</dbReference>
<evidence type="ECO:0000259" key="11">
    <source>
        <dbReference type="PROSITE" id="PS50885"/>
    </source>
</evidence>
<dbReference type="PANTHER" id="PTHR45436:SF5">
    <property type="entry name" value="SENSOR HISTIDINE KINASE TRCS"/>
    <property type="match status" value="1"/>
</dbReference>
<evidence type="ECO:0000259" key="10">
    <source>
        <dbReference type="PROSITE" id="PS50109"/>
    </source>
</evidence>
<keyword evidence="9" id="KW-0472">Membrane</keyword>
<keyword evidence="5 9" id="KW-0812">Transmembrane</keyword>
<dbReference type="Proteomes" id="UP001597097">
    <property type="component" value="Unassembled WGS sequence"/>
</dbReference>
<reference evidence="13" key="1">
    <citation type="journal article" date="2019" name="Int. J. Syst. Evol. Microbiol.">
        <title>The Global Catalogue of Microorganisms (GCM) 10K type strain sequencing project: providing services to taxonomists for standard genome sequencing and annotation.</title>
        <authorList>
            <consortium name="The Broad Institute Genomics Platform"/>
            <consortium name="The Broad Institute Genome Sequencing Center for Infectious Disease"/>
            <person name="Wu L."/>
            <person name="Ma J."/>
        </authorList>
    </citation>
    <scope>NUCLEOTIDE SEQUENCE [LARGE SCALE GENOMIC DNA]</scope>
    <source>
        <strain evidence="13">CGMCC 1.15399</strain>
    </source>
</reference>
<comment type="catalytic activity">
    <reaction evidence="1">
        <text>ATP + protein L-histidine = ADP + protein N-phospho-L-histidine.</text>
        <dbReference type="EC" id="2.7.13.3"/>
    </reaction>
</comment>
<evidence type="ECO:0000256" key="4">
    <source>
        <dbReference type="ARBA" id="ARBA00022679"/>
    </source>
</evidence>
<keyword evidence="6 12" id="KW-0418">Kinase</keyword>
<dbReference type="GO" id="GO:0016301">
    <property type="term" value="F:kinase activity"/>
    <property type="evidence" value="ECO:0007669"/>
    <property type="project" value="UniProtKB-KW"/>
</dbReference>
<evidence type="ECO:0000256" key="6">
    <source>
        <dbReference type="ARBA" id="ARBA00022777"/>
    </source>
</evidence>
<dbReference type="PROSITE" id="PS50109">
    <property type="entry name" value="HIS_KIN"/>
    <property type="match status" value="1"/>
</dbReference>
<protein>
    <recommendedName>
        <fullName evidence="2">histidine kinase</fullName>
        <ecNumber evidence="2">2.7.13.3</ecNumber>
    </recommendedName>
</protein>
<evidence type="ECO:0000256" key="2">
    <source>
        <dbReference type="ARBA" id="ARBA00012438"/>
    </source>
</evidence>
<name>A0ABW4GE50_9ACTN</name>
<evidence type="ECO:0000256" key="5">
    <source>
        <dbReference type="ARBA" id="ARBA00022692"/>
    </source>
</evidence>
<proteinExistence type="predicted"/>
<dbReference type="CDD" id="cd06225">
    <property type="entry name" value="HAMP"/>
    <property type="match status" value="1"/>
</dbReference>
<dbReference type="InterPro" id="IPR050428">
    <property type="entry name" value="TCS_sensor_his_kinase"/>
</dbReference>
<dbReference type="EC" id="2.7.13.3" evidence="2"/>
<dbReference type="PROSITE" id="PS50885">
    <property type="entry name" value="HAMP"/>
    <property type="match status" value="1"/>
</dbReference>
<keyword evidence="7 9" id="KW-1133">Transmembrane helix</keyword>
<evidence type="ECO:0000256" key="1">
    <source>
        <dbReference type="ARBA" id="ARBA00000085"/>
    </source>
</evidence>
<evidence type="ECO:0000313" key="13">
    <source>
        <dbReference type="Proteomes" id="UP001597097"/>
    </source>
</evidence>
<evidence type="ECO:0000256" key="7">
    <source>
        <dbReference type="ARBA" id="ARBA00022989"/>
    </source>
</evidence>
<dbReference type="CDD" id="cd00082">
    <property type="entry name" value="HisKA"/>
    <property type="match status" value="1"/>
</dbReference>
<feature type="domain" description="Histidine kinase" evidence="10">
    <location>
        <begin position="247"/>
        <end position="460"/>
    </location>
</feature>
<feature type="transmembrane region" description="Helical" evidence="9">
    <location>
        <begin position="167"/>
        <end position="185"/>
    </location>
</feature>
<evidence type="ECO:0000256" key="3">
    <source>
        <dbReference type="ARBA" id="ARBA00022553"/>
    </source>
</evidence>
<dbReference type="Pfam" id="PF00512">
    <property type="entry name" value="HisKA"/>
    <property type="match status" value="1"/>
</dbReference>
<dbReference type="InterPro" id="IPR005467">
    <property type="entry name" value="His_kinase_dom"/>
</dbReference>
<dbReference type="SMART" id="SM00388">
    <property type="entry name" value="HisKA"/>
    <property type="match status" value="1"/>
</dbReference>
<keyword evidence="4" id="KW-0808">Transferase</keyword>
<dbReference type="CDD" id="cd00075">
    <property type="entry name" value="HATPase"/>
    <property type="match status" value="1"/>
</dbReference>
<evidence type="ECO:0000313" key="12">
    <source>
        <dbReference type="EMBL" id="MFD1541002.1"/>
    </source>
</evidence>
<dbReference type="Pfam" id="PF00672">
    <property type="entry name" value="HAMP"/>
    <property type="match status" value="1"/>
</dbReference>
<feature type="domain" description="HAMP" evidence="11">
    <location>
        <begin position="186"/>
        <end position="239"/>
    </location>
</feature>